<evidence type="ECO:0000313" key="3">
    <source>
        <dbReference type="Proteomes" id="UP000075349"/>
    </source>
</evidence>
<organism evidence="2 3">
    <name type="scientific">Vibrio cidicii</name>
    <dbReference type="NCBI Taxonomy" id="1763883"/>
    <lineage>
        <taxon>Bacteria</taxon>
        <taxon>Pseudomonadati</taxon>
        <taxon>Pseudomonadota</taxon>
        <taxon>Gammaproteobacteria</taxon>
        <taxon>Vibrionales</taxon>
        <taxon>Vibrionaceae</taxon>
        <taxon>Vibrio</taxon>
    </lineage>
</organism>
<feature type="transmembrane region" description="Helical" evidence="1">
    <location>
        <begin position="251"/>
        <end position="268"/>
    </location>
</feature>
<dbReference type="Proteomes" id="UP000075349">
    <property type="component" value="Unassembled WGS sequence"/>
</dbReference>
<keyword evidence="1" id="KW-0812">Transmembrane</keyword>
<proteinExistence type="predicted"/>
<feature type="transmembrane region" description="Helical" evidence="1">
    <location>
        <begin position="220"/>
        <end position="239"/>
    </location>
</feature>
<comment type="caution">
    <text evidence="2">The sequence shown here is derived from an EMBL/GenBank/DDBJ whole genome shotgun (WGS) entry which is preliminary data.</text>
</comment>
<evidence type="ECO:0000313" key="2">
    <source>
        <dbReference type="EMBL" id="KYN24589.1"/>
    </source>
</evidence>
<sequence>MKQNPFSFYDFLGYLIPGGVFTCVLSFMFVPDFWGMIGEFSPKLKDSIFAGSSILIALIIVFYIVGHLISLLSSSFVEKYLTDTYGWPSQYLFINVSTDLSKSVKRYFLHLQHECFIGKINRKNVVRCVFKQIVSGVVLLPFVAIERIMYRLLGVRPTKLPEPLNSSLLKRLVQFFEKSKIEVPYNIIEEGCLKGDLFRFIYHYAQENSENHVPKMANYVALYGFSRNICFVFVLLFWASLFQSQIDNWSYWYSFSLAIASSIFFYGFEKFYRRYTLEALMACVSIRDNES</sequence>
<evidence type="ECO:0000256" key="1">
    <source>
        <dbReference type="SAM" id="Phobius"/>
    </source>
</evidence>
<feature type="transmembrane region" description="Helical" evidence="1">
    <location>
        <begin position="12"/>
        <end position="30"/>
    </location>
</feature>
<keyword evidence="1" id="KW-1133">Transmembrane helix</keyword>
<dbReference type="EMBL" id="LOMK01000001">
    <property type="protein sequence ID" value="KYN24589.1"/>
    <property type="molecule type" value="Genomic_DNA"/>
</dbReference>
<feature type="transmembrane region" description="Helical" evidence="1">
    <location>
        <begin position="50"/>
        <end position="72"/>
    </location>
</feature>
<name>A0A151JFM8_9VIBR</name>
<accession>A0A151JFM8</accession>
<keyword evidence="1" id="KW-0472">Membrane</keyword>
<protein>
    <submittedName>
        <fullName evidence="2">Uncharacterized protein</fullName>
    </submittedName>
</protein>
<gene>
    <name evidence="2" type="ORF">AUQ44_01335</name>
</gene>
<reference evidence="3" key="1">
    <citation type="submission" date="2015-12" db="EMBL/GenBank/DDBJ databases">
        <authorList>
            <person name="Tarr C.L."/>
            <person name="Gladney L.M."/>
        </authorList>
    </citation>
    <scope>NUCLEOTIDE SEQUENCE [LARGE SCALE GENOMIC DNA]</scope>
    <source>
        <strain evidence="3">2756-81</strain>
    </source>
</reference>
<dbReference type="AlphaFoldDB" id="A0A151JFM8"/>